<accession>A0ABU4RJR9</accession>
<dbReference type="EMBL" id="JAXAFJ010000001">
    <property type="protein sequence ID" value="MDX6805086.1"/>
    <property type="molecule type" value="Genomic_DNA"/>
</dbReference>
<comment type="caution">
    <text evidence="1">The sequence shown here is derived from an EMBL/GenBank/DDBJ whole genome shotgun (WGS) entry which is preliminary data.</text>
</comment>
<gene>
    <name evidence="1" type="ORF">SCD90_03320</name>
</gene>
<sequence length="97" mass="11111">MMSLTSHAEVPTEKPHDYIIRLCKHFAHKIPATYDDTSGVIEFDMGVCRLKARDDTLFLEVEGADAEAIERLEGVVTRHLARFAWKEEPVIDWVRQG</sequence>
<keyword evidence="2" id="KW-1185">Reference proteome</keyword>
<dbReference type="RefSeq" id="WP_319843188.1">
    <property type="nucleotide sequence ID" value="NZ_JAXAFJ010000001.1"/>
</dbReference>
<dbReference type="InterPro" id="IPR014543">
    <property type="entry name" value="UCP028291"/>
</dbReference>
<proteinExistence type="predicted"/>
<evidence type="ECO:0000313" key="2">
    <source>
        <dbReference type="Proteomes" id="UP001274321"/>
    </source>
</evidence>
<protein>
    <submittedName>
        <fullName evidence="1">DUF2218 domain-containing protein</fullName>
    </submittedName>
</protein>
<dbReference type="PIRSF" id="PIRSF028291">
    <property type="entry name" value="UCP028291"/>
    <property type="match status" value="1"/>
</dbReference>
<evidence type="ECO:0000313" key="1">
    <source>
        <dbReference type="EMBL" id="MDX6805086.1"/>
    </source>
</evidence>
<reference evidence="1 2" key="1">
    <citation type="submission" date="2023-11" db="EMBL/GenBank/DDBJ databases">
        <authorList>
            <person name="Bao R."/>
        </authorList>
    </citation>
    <scope>NUCLEOTIDE SEQUENCE [LARGE SCALE GENOMIC DNA]</scope>
    <source>
        <strain evidence="1 2">PJ23</strain>
    </source>
</reference>
<dbReference type="Gene3D" id="3.30.310.50">
    <property type="entry name" value="Alpha-D-phosphohexomutase, C-terminal domain"/>
    <property type="match status" value="1"/>
</dbReference>
<organism evidence="1 2">
    <name type="scientific">Terrihabitans rhizophilus</name>
    <dbReference type="NCBI Taxonomy" id="3092662"/>
    <lineage>
        <taxon>Bacteria</taxon>
        <taxon>Pseudomonadati</taxon>
        <taxon>Pseudomonadota</taxon>
        <taxon>Alphaproteobacteria</taxon>
        <taxon>Hyphomicrobiales</taxon>
        <taxon>Terrihabitans</taxon>
    </lineage>
</organism>
<name>A0ABU4RJR9_9HYPH</name>
<dbReference type="Pfam" id="PF09981">
    <property type="entry name" value="DUF2218"/>
    <property type="match status" value="1"/>
</dbReference>
<dbReference type="Proteomes" id="UP001274321">
    <property type="component" value="Unassembled WGS sequence"/>
</dbReference>